<keyword evidence="1" id="KW-0472">Membrane</keyword>
<accession>A0AAU7LTP4</accession>
<protein>
    <submittedName>
        <fullName evidence="2">Uncharacterized protein</fullName>
    </submittedName>
</protein>
<feature type="transmembrane region" description="Helical" evidence="1">
    <location>
        <begin position="6"/>
        <end position="30"/>
    </location>
</feature>
<dbReference type="RefSeq" id="WP_349280146.1">
    <property type="nucleotide sequence ID" value="NZ_CBCSCU010000032.1"/>
</dbReference>
<organism evidence="2">
    <name type="scientific">Polaromonas hydrogenivorans</name>
    <dbReference type="NCBI Taxonomy" id="335476"/>
    <lineage>
        <taxon>Bacteria</taxon>
        <taxon>Pseudomonadati</taxon>
        <taxon>Pseudomonadota</taxon>
        <taxon>Betaproteobacteria</taxon>
        <taxon>Burkholderiales</taxon>
        <taxon>Comamonadaceae</taxon>
        <taxon>Polaromonas</taxon>
    </lineage>
</organism>
<name>A0AAU7LTP4_9BURK</name>
<gene>
    <name evidence="2" type="ORF">ABLV49_03130</name>
</gene>
<evidence type="ECO:0000313" key="2">
    <source>
        <dbReference type="EMBL" id="XBP70818.1"/>
    </source>
</evidence>
<sequence>MNVDLLQALCALTVVLLPLALAGFVVWCQGRRSKQRLRRRQ</sequence>
<proteinExistence type="predicted"/>
<reference evidence="2" key="1">
    <citation type="submission" date="2024-05" db="EMBL/GenBank/DDBJ databases">
        <authorList>
            <person name="Bunk B."/>
            <person name="Swiderski J."/>
            <person name="Sproer C."/>
            <person name="Thiel V."/>
        </authorList>
    </citation>
    <scope>NUCLEOTIDE SEQUENCE</scope>
    <source>
        <strain evidence="2">DSM 17735</strain>
    </source>
</reference>
<keyword evidence="1" id="KW-1133">Transmembrane helix</keyword>
<dbReference type="EMBL" id="CP157675">
    <property type="protein sequence ID" value="XBP70818.1"/>
    <property type="molecule type" value="Genomic_DNA"/>
</dbReference>
<dbReference type="AlphaFoldDB" id="A0AAU7LTP4"/>
<keyword evidence="1" id="KW-0812">Transmembrane</keyword>
<evidence type="ECO:0000256" key="1">
    <source>
        <dbReference type="SAM" id="Phobius"/>
    </source>
</evidence>